<feature type="region of interest" description="Disordered" evidence="6">
    <location>
        <begin position="173"/>
        <end position="230"/>
    </location>
</feature>
<evidence type="ECO:0000256" key="5">
    <source>
        <dbReference type="ARBA" id="ARBA00023242"/>
    </source>
</evidence>
<feature type="compositionally biased region" description="Basic and acidic residues" evidence="6">
    <location>
        <begin position="215"/>
        <end position="227"/>
    </location>
</feature>
<dbReference type="GO" id="GO:0005634">
    <property type="term" value="C:nucleus"/>
    <property type="evidence" value="ECO:0007669"/>
    <property type="project" value="UniProtKB-SubCell"/>
</dbReference>
<comment type="subcellular location">
    <subcellularLocation>
        <location evidence="1">Nucleus</location>
    </subcellularLocation>
</comment>
<evidence type="ECO:0000313" key="8">
    <source>
        <dbReference type="EMBL" id="VWO95909.1"/>
    </source>
</evidence>
<dbReference type="InterPro" id="IPR011598">
    <property type="entry name" value="bHLH_dom"/>
</dbReference>
<evidence type="ECO:0000256" key="1">
    <source>
        <dbReference type="ARBA" id="ARBA00004123"/>
    </source>
</evidence>
<protein>
    <submittedName>
        <fullName evidence="8">BZIP domain-containing protein</fullName>
    </submittedName>
</protein>
<evidence type="ECO:0000256" key="3">
    <source>
        <dbReference type="ARBA" id="ARBA00023125"/>
    </source>
</evidence>
<keyword evidence="3" id="KW-0238">DNA-binding</keyword>
<dbReference type="GO" id="GO:0000981">
    <property type="term" value="F:DNA-binding transcription factor activity, RNA polymerase II-specific"/>
    <property type="evidence" value="ECO:0007669"/>
    <property type="project" value="TreeGrafter"/>
</dbReference>
<dbReference type="GO" id="GO:0000978">
    <property type="term" value="F:RNA polymerase II cis-regulatory region sequence-specific DNA binding"/>
    <property type="evidence" value="ECO:0007669"/>
    <property type="project" value="TreeGrafter"/>
</dbReference>
<gene>
    <name evidence="8" type="primary">I1RWW4</name>
</gene>
<feature type="region of interest" description="Disordered" evidence="6">
    <location>
        <begin position="1"/>
        <end position="160"/>
    </location>
</feature>
<keyword evidence="5" id="KW-0539">Nucleus</keyword>
<feature type="compositionally biased region" description="Basic and acidic residues" evidence="6">
    <location>
        <begin position="173"/>
        <end position="188"/>
    </location>
</feature>
<proteinExistence type="predicted"/>
<evidence type="ECO:0000259" key="7">
    <source>
        <dbReference type="PROSITE" id="PS50888"/>
    </source>
</evidence>
<reference evidence="8" key="1">
    <citation type="submission" date="2019-10" db="EMBL/GenBank/DDBJ databases">
        <authorList>
            <person name="Nor Muhammad N."/>
        </authorList>
    </citation>
    <scope>NUCLEOTIDE SEQUENCE</scope>
</reference>
<dbReference type="PANTHER" id="PTHR15741:SF27">
    <property type="entry name" value="TRANSCRIPTION FACTOR AP-4"/>
    <property type="match status" value="1"/>
</dbReference>
<feature type="compositionally biased region" description="Low complexity" evidence="6">
    <location>
        <begin position="1"/>
        <end position="16"/>
    </location>
</feature>
<evidence type="ECO:0000256" key="2">
    <source>
        <dbReference type="ARBA" id="ARBA00023015"/>
    </source>
</evidence>
<feature type="compositionally biased region" description="Low complexity" evidence="6">
    <location>
        <begin position="101"/>
        <end position="123"/>
    </location>
</feature>
<sequence>MTTPQASLLAQGQAQATRYRRFLSPPSQERKDTTESSTSTKRPLPTSATDPGSSKRARSSPSSSAPAPASAPDADSQSGTGSGPARPRRGGPSQTLAHSRSTPAPSGGGTSTITSNGTINGGASNANGKGTLLSPSQKRANHIQSEQKRRANIRRGYESLCEVVPSLREAIKAEEERDRAKTHERDLDGLEDVDGKGSSNSRTRGGDKGKKKKGRGEVEKPDGRAGPRSENVVLQKTIDYITGLIAERSALQQRLELARGMLPLGHPALPVDLGQLDASGVPLWEREWNGGMDLDLADFGGAPEDDGGSEDEG</sequence>
<dbReference type="PANTHER" id="PTHR15741">
    <property type="entry name" value="BASIC HELIX-LOOP-HELIX ZIP TRANSCRIPTION FACTOR"/>
    <property type="match status" value="1"/>
</dbReference>
<name>A0A5K1JXL4_9APHY</name>
<evidence type="ECO:0000256" key="4">
    <source>
        <dbReference type="ARBA" id="ARBA00023163"/>
    </source>
</evidence>
<feature type="compositionally biased region" description="Polar residues" evidence="6">
    <location>
        <begin position="124"/>
        <end position="144"/>
    </location>
</feature>
<keyword evidence="4" id="KW-0804">Transcription</keyword>
<feature type="compositionally biased region" description="Polar residues" evidence="6">
    <location>
        <begin position="35"/>
        <end position="52"/>
    </location>
</feature>
<evidence type="ECO:0000256" key="6">
    <source>
        <dbReference type="SAM" id="MobiDB-lite"/>
    </source>
</evidence>
<dbReference type="SUPFAM" id="SSF47459">
    <property type="entry name" value="HLH, helix-loop-helix DNA-binding domain"/>
    <property type="match status" value="1"/>
</dbReference>
<dbReference type="EMBL" id="LR725207">
    <property type="protein sequence ID" value="VWO95909.1"/>
    <property type="molecule type" value="Genomic_DNA"/>
</dbReference>
<dbReference type="InterPro" id="IPR036638">
    <property type="entry name" value="HLH_DNA-bd_sf"/>
</dbReference>
<dbReference type="AlphaFoldDB" id="A0A5K1JXL4"/>
<accession>A0A5K1JXL4</accession>
<keyword evidence="2" id="KW-0805">Transcription regulation</keyword>
<dbReference type="InterPro" id="IPR052207">
    <property type="entry name" value="Max-like/E-box_TFs"/>
</dbReference>
<dbReference type="Gene3D" id="4.10.280.10">
    <property type="entry name" value="Helix-loop-helix DNA-binding domain"/>
    <property type="match status" value="1"/>
</dbReference>
<dbReference type="PROSITE" id="PS50888">
    <property type="entry name" value="BHLH"/>
    <property type="match status" value="1"/>
</dbReference>
<dbReference type="GO" id="GO:0046983">
    <property type="term" value="F:protein dimerization activity"/>
    <property type="evidence" value="ECO:0007669"/>
    <property type="project" value="InterPro"/>
</dbReference>
<feature type="compositionally biased region" description="Low complexity" evidence="6">
    <location>
        <begin position="59"/>
        <end position="93"/>
    </location>
</feature>
<organism evidence="8">
    <name type="scientific">Ganoderma boninense</name>
    <dbReference type="NCBI Taxonomy" id="34458"/>
    <lineage>
        <taxon>Eukaryota</taxon>
        <taxon>Fungi</taxon>
        <taxon>Dikarya</taxon>
        <taxon>Basidiomycota</taxon>
        <taxon>Agaricomycotina</taxon>
        <taxon>Agaricomycetes</taxon>
        <taxon>Polyporales</taxon>
        <taxon>Polyporaceae</taxon>
        <taxon>Ganoderma</taxon>
    </lineage>
</organism>
<feature type="domain" description="BHLH" evidence="7">
    <location>
        <begin position="137"/>
        <end position="244"/>
    </location>
</feature>